<evidence type="ECO:0000256" key="6">
    <source>
        <dbReference type="ARBA" id="ARBA00023136"/>
    </source>
</evidence>
<evidence type="ECO:0000256" key="7">
    <source>
        <dbReference type="ARBA" id="ARBA00023242"/>
    </source>
</evidence>
<evidence type="ECO:0000256" key="1">
    <source>
        <dbReference type="ARBA" id="ARBA00004575"/>
    </source>
</evidence>
<feature type="transmembrane region" description="Helical" evidence="9">
    <location>
        <begin position="344"/>
        <end position="362"/>
    </location>
</feature>
<reference evidence="12" key="1">
    <citation type="journal article" date="2019" name="Curr. Biol.">
        <title>Genome Sequence of Striga asiatica Provides Insight into the Evolution of Plant Parasitism.</title>
        <authorList>
            <person name="Yoshida S."/>
            <person name="Kim S."/>
            <person name="Wafula E.K."/>
            <person name="Tanskanen J."/>
            <person name="Kim Y.M."/>
            <person name="Honaas L."/>
            <person name="Yang Z."/>
            <person name="Spallek T."/>
            <person name="Conn C.E."/>
            <person name="Ichihashi Y."/>
            <person name="Cheong K."/>
            <person name="Cui S."/>
            <person name="Der J.P."/>
            <person name="Gundlach H."/>
            <person name="Jiao Y."/>
            <person name="Hori C."/>
            <person name="Ishida J.K."/>
            <person name="Kasahara H."/>
            <person name="Kiba T."/>
            <person name="Kim M.S."/>
            <person name="Koo N."/>
            <person name="Laohavisit A."/>
            <person name="Lee Y.H."/>
            <person name="Lumba S."/>
            <person name="McCourt P."/>
            <person name="Mortimer J.C."/>
            <person name="Mutuku J.M."/>
            <person name="Nomura T."/>
            <person name="Sasaki-Sekimoto Y."/>
            <person name="Seto Y."/>
            <person name="Wang Y."/>
            <person name="Wakatake T."/>
            <person name="Sakakibara H."/>
            <person name="Demura T."/>
            <person name="Yamaguchi S."/>
            <person name="Yoneyama K."/>
            <person name="Manabe R.I."/>
            <person name="Nelson D.C."/>
            <person name="Schulman A.H."/>
            <person name="Timko M.P."/>
            <person name="dePamphilis C.W."/>
            <person name="Choi D."/>
            <person name="Shirasu K."/>
        </authorList>
    </citation>
    <scope>NUCLEOTIDE SEQUENCE [LARGE SCALE GENOMIC DNA]</scope>
    <source>
        <strain evidence="12">cv. UVA1</strain>
    </source>
</reference>
<dbReference type="OrthoDB" id="1890267at2759"/>
<protein>
    <submittedName>
        <fullName evidence="11">Uncharacterized protein</fullName>
    </submittedName>
</protein>
<evidence type="ECO:0000256" key="8">
    <source>
        <dbReference type="SAM" id="MobiDB-lite"/>
    </source>
</evidence>
<dbReference type="Pfam" id="PF10225">
    <property type="entry name" value="NEMP"/>
    <property type="match status" value="1"/>
</dbReference>
<evidence type="ECO:0000256" key="3">
    <source>
        <dbReference type="ARBA" id="ARBA00022692"/>
    </source>
</evidence>
<evidence type="ECO:0000256" key="9">
    <source>
        <dbReference type="SAM" id="Phobius"/>
    </source>
</evidence>
<comment type="caution">
    <text evidence="11">The sequence shown here is derived from an EMBL/GenBank/DDBJ whole genome shotgun (WGS) entry which is preliminary data.</text>
</comment>
<dbReference type="AlphaFoldDB" id="A0A5A7PEP3"/>
<evidence type="ECO:0000256" key="5">
    <source>
        <dbReference type="ARBA" id="ARBA00022989"/>
    </source>
</evidence>
<keyword evidence="5 9" id="KW-1133">Transmembrane helix</keyword>
<feature type="compositionally biased region" description="Polar residues" evidence="8">
    <location>
        <begin position="408"/>
        <end position="417"/>
    </location>
</feature>
<evidence type="ECO:0000313" key="12">
    <source>
        <dbReference type="Proteomes" id="UP000325081"/>
    </source>
</evidence>
<keyword evidence="7" id="KW-0539">Nucleus</keyword>
<keyword evidence="12" id="KW-1185">Reference proteome</keyword>
<dbReference type="EMBL" id="BKCP01004405">
    <property type="protein sequence ID" value="GER30986.1"/>
    <property type="molecule type" value="Genomic_DNA"/>
</dbReference>
<evidence type="ECO:0000256" key="10">
    <source>
        <dbReference type="SAM" id="SignalP"/>
    </source>
</evidence>
<name>A0A5A7PEP3_STRAF</name>
<proteinExistence type="inferred from homology"/>
<feature type="transmembrane region" description="Helical" evidence="9">
    <location>
        <begin position="285"/>
        <end position="305"/>
    </location>
</feature>
<dbReference type="Proteomes" id="UP000325081">
    <property type="component" value="Unassembled WGS sequence"/>
</dbReference>
<feature type="region of interest" description="Disordered" evidence="8">
    <location>
        <begin position="393"/>
        <end position="424"/>
    </location>
</feature>
<dbReference type="InterPro" id="IPR019358">
    <property type="entry name" value="NEMP_fam"/>
</dbReference>
<feature type="transmembrane region" description="Helical" evidence="9">
    <location>
        <begin position="317"/>
        <end position="338"/>
    </location>
</feature>
<dbReference type="PANTHER" id="PTHR31587">
    <property type="entry name" value="TRANSMEMBRANE PROTEIN (DUF2215)"/>
    <property type="match status" value="1"/>
</dbReference>
<accession>A0A5A7PEP3</accession>
<comment type="similarity">
    <text evidence="2">Belongs to the NEMP family.</text>
</comment>
<dbReference type="PANTHER" id="PTHR31587:SF4">
    <property type="entry name" value="TRANSMEMBRANE PROTEIN (DUF2215)"/>
    <property type="match status" value="1"/>
</dbReference>
<feature type="signal peptide" evidence="10">
    <location>
        <begin position="1"/>
        <end position="35"/>
    </location>
</feature>
<feature type="chain" id="PRO_5022741781" evidence="10">
    <location>
        <begin position="36"/>
        <end position="498"/>
    </location>
</feature>
<feature type="transmembrane region" description="Helical" evidence="9">
    <location>
        <begin position="244"/>
        <end position="265"/>
    </location>
</feature>
<evidence type="ECO:0000256" key="4">
    <source>
        <dbReference type="ARBA" id="ARBA00022729"/>
    </source>
</evidence>
<evidence type="ECO:0000313" key="11">
    <source>
        <dbReference type="EMBL" id="GER30986.1"/>
    </source>
</evidence>
<feature type="transmembrane region" description="Helical" evidence="9">
    <location>
        <begin position="42"/>
        <end position="61"/>
    </location>
</feature>
<sequence>MALIPRRMSSTATAAAALVLWFLLLSSSLILSIDAASNLSLGINSAAFGFFCLFTIENEYITETMKLHISPSLIVENSPGLKPGAKVKCERVLVHGLPRIKHLRKFANSLKVKVSCTNPSAISPRIDVCFHRNASLGVGMCPQDQWERLSKGLWMKPMSPFDHKILDIRVGTSYSEGLEVSFDEEFFLYRILFLVSGIVLMSLAYWLSQSLVFYYSGAMVIGIFLVILMILFQGMKLLPTGRKSSLGIFLYSCFIGLGSFLLQYVPKLLRALMAEIGIPEDMHDSLAILLLVFLVITGACLGFWVVRKLVLTEDGSIDFGVSQFVTWSLRMVASVMILQSSLDPLLAVGAWVGGIVISLLLMSPRPKVVRRVCRKLRRLKRLNLREPLDPYASPVTNPSIPRPPARSPYTSVPGSRSKSPERFSDSQTFYSTFHDTPDRRKFAKAEWKSFTRESTRKALEGLVSSPDFSKWAVAHADRITLAPKKESSAQQRRWFHWF</sequence>
<dbReference type="GO" id="GO:0005637">
    <property type="term" value="C:nuclear inner membrane"/>
    <property type="evidence" value="ECO:0007669"/>
    <property type="project" value="UniProtKB-SubCell"/>
</dbReference>
<gene>
    <name evidence="11" type="ORF">STAS_06956</name>
</gene>
<keyword evidence="3 9" id="KW-0812">Transmembrane</keyword>
<comment type="subcellular location">
    <subcellularLocation>
        <location evidence="1">Nucleus inner membrane</location>
        <topology evidence="1">Multi-pass membrane protein</topology>
        <orientation evidence="1">Nucleoplasmic side</orientation>
    </subcellularLocation>
</comment>
<organism evidence="11 12">
    <name type="scientific">Striga asiatica</name>
    <name type="common">Asiatic witchweed</name>
    <name type="synonym">Buchnera asiatica</name>
    <dbReference type="NCBI Taxonomy" id="4170"/>
    <lineage>
        <taxon>Eukaryota</taxon>
        <taxon>Viridiplantae</taxon>
        <taxon>Streptophyta</taxon>
        <taxon>Embryophyta</taxon>
        <taxon>Tracheophyta</taxon>
        <taxon>Spermatophyta</taxon>
        <taxon>Magnoliopsida</taxon>
        <taxon>eudicotyledons</taxon>
        <taxon>Gunneridae</taxon>
        <taxon>Pentapetalae</taxon>
        <taxon>asterids</taxon>
        <taxon>lamiids</taxon>
        <taxon>Lamiales</taxon>
        <taxon>Orobanchaceae</taxon>
        <taxon>Buchnereae</taxon>
        <taxon>Striga</taxon>
    </lineage>
</organism>
<evidence type="ECO:0000256" key="2">
    <source>
        <dbReference type="ARBA" id="ARBA00005748"/>
    </source>
</evidence>
<keyword evidence="6 9" id="KW-0472">Membrane</keyword>
<keyword evidence="4 10" id="KW-0732">Signal</keyword>
<feature type="transmembrane region" description="Helical" evidence="9">
    <location>
        <begin position="213"/>
        <end position="232"/>
    </location>
</feature>
<feature type="transmembrane region" description="Helical" evidence="9">
    <location>
        <begin position="187"/>
        <end position="207"/>
    </location>
</feature>